<dbReference type="AlphaFoldDB" id="F6DTF0"/>
<evidence type="ECO:0000313" key="2">
    <source>
        <dbReference type="Proteomes" id="UP000009234"/>
    </source>
</evidence>
<dbReference type="STRING" id="696281.Desru_1748"/>
<dbReference type="KEGG" id="dru:Desru_1748"/>
<dbReference type="Proteomes" id="UP000009234">
    <property type="component" value="Chromosome"/>
</dbReference>
<reference evidence="1 2" key="2">
    <citation type="journal article" date="2012" name="Stand. Genomic Sci.">
        <title>Complete genome sequence of the sulfate-reducing firmicute Desulfotomaculum ruminis type strain (DL(T)).</title>
        <authorList>
            <person name="Spring S."/>
            <person name="Visser M."/>
            <person name="Lu M."/>
            <person name="Copeland A."/>
            <person name="Lapidus A."/>
            <person name="Lucas S."/>
            <person name="Cheng J.F."/>
            <person name="Han C."/>
            <person name="Tapia R."/>
            <person name="Goodwin L.A."/>
            <person name="Pitluck S."/>
            <person name="Ivanova N."/>
            <person name="Land M."/>
            <person name="Hauser L."/>
            <person name="Larimer F."/>
            <person name="Rohde M."/>
            <person name="Goker M."/>
            <person name="Detter J.C."/>
            <person name="Kyrpides N.C."/>
            <person name="Woyke T."/>
            <person name="Schaap P.J."/>
            <person name="Plugge C.M."/>
            <person name="Muyzer G."/>
            <person name="Kuever J."/>
            <person name="Pereira I.A."/>
            <person name="Parshina S.N."/>
            <person name="Bernier-Latmani R."/>
            <person name="Stams A.J."/>
            <person name="Klenk H.P."/>
        </authorList>
    </citation>
    <scope>NUCLEOTIDE SEQUENCE [LARGE SCALE GENOMIC DNA]</scope>
    <source>
        <strain evidence="2">ATCC 23193 / DSM 2154 / NCIB 8452 / DL</strain>
    </source>
</reference>
<sequence>MSMDAPRAIMEVAGVNVRWNDLLDIQVDNTLYLAADSFEATFRNDLLLSDWFRKNQEVRIYMGYVGNPQAWTKEELTHIFTGRIDGIKPDFSSSMTVRLLGRDYSAPMIDTEYSVAYQERTSSQVAQHLASKYGLTPRITATTAMVDRELFANKKEWEVLQALADLEGFVCYVNKNKELYFGPRQDIDEQVITKLYYRLDGYSNCRITFDDSAVGVVNKVTVRHWTGKNKRLIEASAVNESLLAAMGGQVKERIVYVAKATTVALAQSYAEKKLQEWSRQVVTGEGLSALNLMLEAERKTLCQGYGRFSGEYYVEQARQILSKQEGARTEFTITNIRPDTAEQYRQDLYDQNEKRM</sequence>
<accession>F6DTF0</accession>
<protein>
    <recommendedName>
        <fullName evidence="3">Phage protein D</fullName>
    </recommendedName>
</protein>
<reference evidence="2" key="1">
    <citation type="submission" date="2011-05" db="EMBL/GenBank/DDBJ databases">
        <title>Complete sequence of Desulfotomaculum ruminis DSM 2154.</title>
        <authorList>
            <person name="Lucas S."/>
            <person name="Copeland A."/>
            <person name="Lapidus A."/>
            <person name="Cheng J.-F."/>
            <person name="Goodwin L."/>
            <person name="Pitluck S."/>
            <person name="Lu M."/>
            <person name="Detter J.C."/>
            <person name="Han C."/>
            <person name="Tapia R."/>
            <person name="Land M."/>
            <person name="Hauser L."/>
            <person name="Kyrpides N."/>
            <person name="Ivanova N."/>
            <person name="Mikhailova N."/>
            <person name="Pagani I."/>
            <person name="Stams A.J.M."/>
            <person name="Plugge C.M."/>
            <person name="Muyzer G."/>
            <person name="Kuever J."/>
            <person name="Parshina S.N."/>
            <person name="Ivanova A.E."/>
            <person name="Nazina T.N."/>
            <person name="Brambilla E."/>
            <person name="Spring S."/>
            <person name="Klenk H.-P."/>
            <person name="Woyke T."/>
        </authorList>
    </citation>
    <scope>NUCLEOTIDE SEQUENCE [LARGE SCALE GENOMIC DNA]</scope>
    <source>
        <strain evidence="2">ATCC 23193 / DSM 2154 / NCIB 8452 / DL</strain>
    </source>
</reference>
<dbReference type="SUPFAM" id="SSF69279">
    <property type="entry name" value="Phage tail proteins"/>
    <property type="match status" value="1"/>
</dbReference>
<proteinExistence type="predicted"/>
<dbReference type="eggNOG" id="COG3500">
    <property type="taxonomic scope" value="Bacteria"/>
</dbReference>
<gene>
    <name evidence="1" type="ordered locus">Desru_1748</name>
</gene>
<keyword evidence="2" id="KW-1185">Reference proteome</keyword>
<dbReference type="EMBL" id="CP002780">
    <property type="protein sequence ID" value="AEG60012.1"/>
    <property type="molecule type" value="Genomic_DNA"/>
</dbReference>
<organism evidence="1 2">
    <name type="scientific">Desulforamulus ruminis (strain ATCC 23193 / DSM 2154 / NCIMB 8452 / DL)</name>
    <name type="common">Desulfotomaculum ruminis</name>
    <dbReference type="NCBI Taxonomy" id="696281"/>
    <lineage>
        <taxon>Bacteria</taxon>
        <taxon>Bacillati</taxon>
        <taxon>Bacillota</taxon>
        <taxon>Clostridia</taxon>
        <taxon>Eubacteriales</taxon>
        <taxon>Peptococcaceae</taxon>
        <taxon>Desulforamulus</taxon>
    </lineage>
</organism>
<name>F6DTF0_DESRL</name>
<evidence type="ECO:0008006" key="3">
    <source>
        <dbReference type="Google" id="ProtNLM"/>
    </source>
</evidence>
<dbReference type="HOGENOM" id="CLU_777850_0_0_9"/>
<evidence type="ECO:0000313" key="1">
    <source>
        <dbReference type="EMBL" id="AEG60012.1"/>
    </source>
</evidence>